<protein>
    <submittedName>
        <fullName evidence="2">Uncharacterized protein</fullName>
    </submittedName>
</protein>
<dbReference type="RefSeq" id="WP_006897805.1">
    <property type="nucleotide sequence ID" value="NZ_BANU01000034.1"/>
</dbReference>
<sequence length="103" mass="11380">MAQRIPAKSPGDLVELREDLIARCHLVRERGWGSFIAAWSTGYVVVVAYLLRDTHVMDDLGEDAESVCARWAFDLFGFVGGEADRPNGWGRTAAWLAETQAAI</sequence>
<keyword evidence="1" id="KW-0812">Transmembrane</keyword>
<name>L7LNU7_9ACTN</name>
<evidence type="ECO:0000313" key="3">
    <source>
        <dbReference type="Proteomes" id="UP000035083"/>
    </source>
</evidence>
<dbReference type="eggNOG" id="ENOG5031VQA">
    <property type="taxonomic scope" value="Bacteria"/>
</dbReference>
<comment type="caution">
    <text evidence="2">The sequence shown here is derived from an EMBL/GenBank/DDBJ whole genome shotgun (WGS) entry which is preliminary data.</text>
</comment>
<dbReference type="AlphaFoldDB" id="L7LNU7"/>
<keyword evidence="1" id="KW-1133">Transmembrane helix</keyword>
<keyword evidence="1" id="KW-0472">Membrane</keyword>
<reference evidence="2 3" key="1">
    <citation type="submission" date="2012-12" db="EMBL/GenBank/DDBJ databases">
        <title>Whole genome shotgun sequence of Gordonia sihwensis NBRC 108236.</title>
        <authorList>
            <person name="Yoshida I."/>
            <person name="Hosoyama A."/>
            <person name="Tsuchikane K."/>
            <person name="Ando Y."/>
            <person name="Baba S."/>
            <person name="Ohji S."/>
            <person name="Hamada M."/>
            <person name="Tamura T."/>
            <person name="Yamazoe A."/>
            <person name="Yamazaki S."/>
            <person name="Fujita N."/>
        </authorList>
    </citation>
    <scope>NUCLEOTIDE SEQUENCE [LARGE SCALE GENOMIC DNA]</scope>
    <source>
        <strain evidence="2 3">NBRC 108236</strain>
    </source>
</reference>
<evidence type="ECO:0000313" key="2">
    <source>
        <dbReference type="EMBL" id="GAC62396.1"/>
    </source>
</evidence>
<evidence type="ECO:0000256" key="1">
    <source>
        <dbReference type="SAM" id="Phobius"/>
    </source>
</evidence>
<keyword evidence="3" id="KW-1185">Reference proteome</keyword>
<dbReference type="Proteomes" id="UP000035083">
    <property type="component" value="Unassembled WGS sequence"/>
</dbReference>
<organism evidence="2 3">
    <name type="scientific">Gordonia sihwensis NBRC 108236</name>
    <dbReference type="NCBI Taxonomy" id="1223544"/>
    <lineage>
        <taxon>Bacteria</taxon>
        <taxon>Bacillati</taxon>
        <taxon>Actinomycetota</taxon>
        <taxon>Actinomycetes</taxon>
        <taxon>Mycobacteriales</taxon>
        <taxon>Gordoniaceae</taxon>
        <taxon>Gordonia</taxon>
    </lineage>
</organism>
<gene>
    <name evidence="2" type="ORF">GSI01S_34_00080</name>
</gene>
<proteinExistence type="predicted"/>
<dbReference type="EMBL" id="BANU01000034">
    <property type="protein sequence ID" value="GAC62396.1"/>
    <property type="molecule type" value="Genomic_DNA"/>
</dbReference>
<feature type="transmembrane region" description="Helical" evidence="1">
    <location>
        <begin position="32"/>
        <end position="51"/>
    </location>
</feature>
<accession>L7LNU7</accession>